<dbReference type="AlphaFoldDB" id="A0A0J9E7U7"/>
<gene>
    <name evidence="1" type="ORF">AIOL_003795</name>
</gene>
<name>A0A0J9E7U7_9RHOB</name>
<evidence type="ECO:0000313" key="1">
    <source>
        <dbReference type="EMBL" id="KMW58815.1"/>
    </source>
</evidence>
<comment type="caution">
    <text evidence="1">The sequence shown here is derived from an EMBL/GenBank/DDBJ whole genome shotgun (WGS) entry which is preliminary data.</text>
</comment>
<keyword evidence="2" id="KW-1185">Reference proteome</keyword>
<evidence type="ECO:0000313" key="2">
    <source>
        <dbReference type="Proteomes" id="UP000037178"/>
    </source>
</evidence>
<organism evidence="1 2">
    <name type="scientific">Candidatus Rhodobacter oscarellae</name>
    <dbReference type="NCBI Taxonomy" id="1675527"/>
    <lineage>
        <taxon>Bacteria</taxon>
        <taxon>Pseudomonadati</taxon>
        <taxon>Pseudomonadota</taxon>
        <taxon>Alphaproteobacteria</taxon>
        <taxon>Rhodobacterales</taxon>
        <taxon>Rhodobacter group</taxon>
        <taxon>Rhodobacter</taxon>
    </lineage>
</organism>
<protein>
    <submittedName>
        <fullName evidence="1">Uncharacterized protein</fullName>
    </submittedName>
</protein>
<accession>A0A0J9E7U7</accession>
<proteinExistence type="predicted"/>
<dbReference type="EMBL" id="LFTY01000002">
    <property type="protein sequence ID" value="KMW58815.1"/>
    <property type="molecule type" value="Genomic_DNA"/>
</dbReference>
<dbReference type="PATRIC" id="fig|1675527.3.peg.3976"/>
<reference evidence="1 2" key="1">
    <citation type="submission" date="2015-06" db="EMBL/GenBank/DDBJ databases">
        <title>Draft genome sequence of an Alphaproteobacteria species associated to the Mediterranean sponge Oscarella lobularis.</title>
        <authorList>
            <person name="Jourda C."/>
            <person name="Santini S."/>
            <person name="Claverie J.-M."/>
        </authorList>
    </citation>
    <scope>NUCLEOTIDE SEQUENCE [LARGE SCALE GENOMIC DNA]</scope>
    <source>
        <strain evidence="1">IGS</strain>
    </source>
</reference>
<sequence>MFYVRPQVEFINSSWWQWGVWGNMPFEQWYKHRLRESKWDEMLVAMSALPVEHELHIGTCSENVVADFYAKLGVDPKPELLNARTNETLSTAAISFLLRNRKYRPTPHANKADVILEDFAPFKAAPKPWCLQPHLVEEVIERNRESNLRLLELVPAHVAEQIAADPHWWDPNAYADKRHWDWTDPGILAEGHNDADALRRLSEKGMA</sequence>
<dbReference type="Proteomes" id="UP000037178">
    <property type="component" value="Unassembled WGS sequence"/>
</dbReference>